<reference evidence="1 2" key="1">
    <citation type="journal article" date="2024" name="BMC Genomics">
        <title>De novo assembly and annotation of Popillia japonica's genome with initial clues to its potential as an invasive pest.</title>
        <authorList>
            <person name="Cucini C."/>
            <person name="Boschi S."/>
            <person name="Funari R."/>
            <person name="Cardaioli E."/>
            <person name="Iannotti N."/>
            <person name="Marturano G."/>
            <person name="Paoli F."/>
            <person name="Bruttini M."/>
            <person name="Carapelli A."/>
            <person name="Frati F."/>
            <person name="Nardi F."/>
        </authorList>
    </citation>
    <scope>NUCLEOTIDE SEQUENCE [LARGE SCALE GENOMIC DNA]</scope>
    <source>
        <strain evidence="1">DMR45628</strain>
    </source>
</reference>
<comment type="caution">
    <text evidence="1">The sequence shown here is derived from an EMBL/GenBank/DDBJ whole genome shotgun (WGS) entry which is preliminary data.</text>
</comment>
<proteinExistence type="predicted"/>
<gene>
    <name evidence="1" type="ORF">QE152_g30705</name>
</gene>
<dbReference type="Proteomes" id="UP001458880">
    <property type="component" value="Unassembled WGS sequence"/>
</dbReference>
<dbReference type="EMBL" id="JASPKY010000417">
    <property type="protein sequence ID" value="KAK9701269.1"/>
    <property type="molecule type" value="Genomic_DNA"/>
</dbReference>
<evidence type="ECO:0000313" key="2">
    <source>
        <dbReference type="Proteomes" id="UP001458880"/>
    </source>
</evidence>
<evidence type="ECO:0000313" key="1">
    <source>
        <dbReference type="EMBL" id="KAK9701269.1"/>
    </source>
</evidence>
<evidence type="ECO:0008006" key="3">
    <source>
        <dbReference type="Google" id="ProtNLM"/>
    </source>
</evidence>
<protein>
    <recommendedName>
        <fullName evidence="3">HTH psq-type domain-containing protein</fullName>
    </recommendedName>
</protein>
<dbReference type="AlphaFoldDB" id="A0AAW1JD04"/>
<name>A0AAW1JD04_POPJA</name>
<sequence>MVRNRKRRTNIELTSLNTMMLAVRSVLSDGWSVKRAANEFHICRTALSPYVEQCRDKEVDCDGALWFEIPRMQPKYNCCQVFTVDEERLVSFYLKDK</sequence>
<accession>A0AAW1JD04</accession>
<keyword evidence="2" id="KW-1185">Reference proteome</keyword>
<organism evidence="1 2">
    <name type="scientific">Popillia japonica</name>
    <name type="common">Japanese beetle</name>
    <dbReference type="NCBI Taxonomy" id="7064"/>
    <lineage>
        <taxon>Eukaryota</taxon>
        <taxon>Metazoa</taxon>
        <taxon>Ecdysozoa</taxon>
        <taxon>Arthropoda</taxon>
        <taxon>Hexapoda</taxon>
        <taxon>Insecta</taxon>
        <taxon>Pterygota</taxon>
        <taxon>Neoptera</taxon>
        <taxon>Endopterygota</taxon>
        <taxon>Coleoptera</taxon>
        <taxon>Polyphaga</taxon>
        <taxon>Scarabaeiformia</taxon>
        <taxon>Scarabaeidae</taxon>
        <taxon>Rutelinae</taxon>
        <taxon>Popillia</taxon>
    </lineage>
</organism>